<dbReference type="EMBL" id="BX571865">
    <property type="protein sequence ID" value="CAE14116.1"/>
    <property type="molecule type" value="Genomic_DNA"/>
</dbReference>
<dbReference type="RefSeq" id="WP_011146099.1">
    <property type="nucleotide sequence ID" value="NC_005126.1"/>
</dbReference>
<proteinExistence type="predicted"/>
<dbReference type="HOGENOM" id="CLU_171711_0_0_6"/>
<keyword evidence="2" id="KW-1185">Reference proteome</keyword>
<gene>
    <name evidence="1" type="ordered locus">plu1823</name>
</gene>
<reference evidence="2" key="1">
    <citation type="journal article" date="2003" name="Nat. Biotechnol.">
        <title>The genome sequence of the entomopathogenic bacterium Photorhabdus luminescens.</title>
        <authorList>
            <person name="Duchaud E."/>
            <person name="Rusniok C."/>
            <person name="Frangeul L."/>
            <person name="Buchrieser C."/>
            <person name="Givaudan A."/>
            <person name="Taourit S."/>
            <person name="Bocs S."/>
            <person name="Boursaux-Eude C."/>
            <person name="Chandler M."/>
            <person name="Charles J.-F."/>
            <person name="Dassa E."/>
            <person name="Derose R."/>
            <person name="Derzelle S."/>
            <person name="Freyssinet G."/>
            <person name="Gaudriault S."/>
            <person name="Medigue C."/>
            <person name="Lanois A."/>
            <person name="Powell K."/>
            <person name="Siguier P."/>
            <person name="Vincent R."/>
            <person name="Wingate V."/>
            <person name="Zouine M."/>
            <person name="Glaser P."/>
            <person name="Boemare N."/>
            <person name="Danchin A."/>
            <person name="Kunst F."/>
        </authorList>
    </citation>
    <scope>NUCLEOTIDE SEQUENCE [LARGE SCALE GENOMIC DNA]</scope>
    <source>
        <strain evidence="2">DSM 15139 / CIP 105565 / TT01</strain>
    </source>
</reference>
<accession>Q7N5V7</accession>
<evidence type="ECO:0000313" key="1">
    <source>
        <dbReference type="EMBL" id="CAE14116.1"/>
    </source>
</evidence>
<dbReference type="eggNOG" id="ENOG502ZSU8">
    <property type="taxonomic scope" value="Bacteria"/>
</dbReference>
<evidence type="ECO:0000313" key="2">
    <source>
        <dbReference type="Proteomes" id="UP000002514"/>
    </source>
</evidence>
<sequence length="103" mass="12080">MNKELKTESNRCFFHLMTIFYDLRMRTAMNERPDEIEALCNDEAFMGVVFKECIKKAKSHLPLVERHHPGAEGVSVKLVDLAYVMERLKAYHQDKGFMKESQK</sequence>
<organism evidence="1 2">
    <name type="scientific">Photorhabdus laumondii subsp. laumondii (strain DSM 15139 / CIP 105565 / TT01)</name>
    <name type="common">Photorhabdus luminescens subsp. laumondii</name>
    <dbReference type="NCBI Taxonomy" id="243265"/>
    <lineage>
        <taxon>Bacteria</taxon>
        <taxon>Pseudomonadati</taxon>
        <taxon>Pseudomonadota</taxon>
        <taxon>Gammaproteobacteria</taxon>
        <taxon>Enterobacterales</taxon>
        <taxon>Morganellaceae</taxon>
        <taxon>Photorhabdus</taxon>
    </lineage>
</organism>
<dbReference type="KEGG" id="plu:plu1823"/>
<dbReference type="OrthoDB" id="6637715at2"/>
<dbReference type="AlphaFoldDB" id="Q7N5V7"/>
<name>Q7N5V7_PHOLL</name>
<dbReference type="GeneID" id="48848101"/>
<dbReference type="Proteomes" id="UP000002514">
    <property type="component" value="Chromosome"/>
</dbReference>
<protein>
    <submittedName>
        <fullName evidence="1">Photorhabdus luminescens subsp. laumondii TTO1 complete genome segment 7/17</fullName>
    </submittedName>
</protein>